<sequence>MLIDCAGCGIRGSGCADCLVTALLDDSSPAAGLGGPEARAIEVFARAGFEVEVLPTPPARRAADPTSPRRVTRAGRGTRRRPPPGRWLGDGRARG</sequence>
<evidence type="ECO:0000313" key="3">
    <source>
        <dbReference type="Proteomes" id="UP000198251"/>
    </source>
</evidence>
<dbReference type="GeneID" id="95801183"/>
<accession>A0A1C5G5A4</accession>
<proteinExistence type="predicted"/>
<dbReference type="EMBL" id="LT607733">
    <property type="protein sequence ID" value="SCG15093.1"/>
    <property type="molecule type" value="Genomic_DNA"/>
</dbReference>
<evidence type="ECO:0000313" key="2">
    <source>
        <dbReference type="EMBL" id="SCG15093.1"/>
    </source>
</evidence>
<feature type="region of interest" description="Disordered" evidence="1">
    <location>
        <begin position="55"/>
        <end position="95"/>
    </location>
</feature>
<name>A0A1C5G5A4_MICEH</name>
<feature type="compositionally biased region" description="Basic residues" evidence="1">
    <location>
        <begin position="70"/>
        <end position="83"/>
    </location>
</feature>
<organism evidence="2 3">
    <name type="scientific">Micromonospora echinofusca</name>
    <dbReference type="NCBI Taxonomy" id="47858"/>
    <lineage>
        <taxon>Bacteria</taxon>
        <taxon>Bacillati</taxon>
        <taxon>Actinomycetota</taxon>
        <taxon>Actinomycetes</taxon>
        <taxon>Micromonosporales</taxon>
        <taxon>Micromonosporaceae</taxon>
        <taxon>Micromonospora</taxon>
    </lineage>
</organism>
<dbReference type="AlphaFoldDB" id="A0A1C5G5A4"/>
<gene>
    <name evidence="2" type="ORF">GA0070610_1322</name>
</gene>
<reference evidence="2 3" key="1">
    <citation type="submission" date="2016-06" db="EMBL/GenBank/DDBJ databases">
        <authorList>
            <person name="Kjaerup R.B."/>
            <person name="Dalgaard T.S."/>
            <person name="Juul-Madsen H.R."/>
        </authorList>
    </citation>
    <scope>NUCLEOTIDE SEQUENCE [LARGE SCALE GENOMIC DNA]</scope>
    <source>
        <strain evidence="2 3">DSM 43913</strain>
    </source>
</reference>
<evidence type="ECO:0000256" key="1">
    <source>
        <dbReference type="SAM" id="MobiDB-lite"/>
    </source>
</evidence>
<protein>
    <submittedName>
        <fullName evidence="2">Uncharacterized protein</fullName>
    </submittedName>
</protein>
<keyword evidence="3" id="KW-1185">Reference proteome</keyword>
<dbReference type="Proteomes" id="UP000198251">
    <property type="component" value="Chromosome I"/>
</dbReference>
<dbReference type="RefSeq" id="WP_088999176.1">
    <property type="nucleotide sequence ID" value="NZ_LT607733.1"/>
</dbReference>